<keyword evidence="2" id="KW-1133">Transmembrane helix</keyword>
<feature type="compositionally biased region" description="Basic and acidic residues" evidence="1">
    <location>
        <begin position="45"/>
        <end position="57"/>
    </location>
</feature>
<feature type="compositionally biased region" description="Low complexity" evidence="1">
    <location>
        <begin position="167"/>
        <end position="194"/>
    </location>
</feature>
<dbReference type="RefSeq" id="WP_235053260.1">
    <property type="nucleotide sequence ID" value="NZ_JAKFHA010000009.1"/>
</dbReference>
<keyword evidence="2" id="KW-0472">Membrane</keyword>
<dbReference type="AlphaFoldDB" id="A0AA41U2W5"/>
<evidence type="ECO:0000256" key="1">
    <source>
        <dbReference type="SAM" id="MobiDB-lite"/>
    </source>
</evidence>
<feature type="chain" id="PRO_5041276661" description="SH3 domain-containing protein" evidence="3">
    <location>
        <begin position="36"/>
        <end position="309"/>
    </location>
</feature>
<reference evidence="4" key="1">
    <citation type="submission" date="2022-01" db="EMBL/GenBank/DDBJ databases">
        <title>Genome-Based Taxonomic Classification of the Phylum Actinobacteria.</title>
        <authorList>
            <person name="Gao Y."/>
        </authorList>
    </citation>
    <scope>NUCLEOTIDE SEQUENCE</scope>
    <source>
        <strain evidence="4">KLBMP 8922</strain>
    </source>
</reference>
<feature type="transmembrane region" description="Helical" evidence="2">
    <location>
        <begin position="279"/>
        <end position="300"/>
    </location>
</feature>
<dbReference type="EMBL" id="JAKFHA010000009">
    <property type="protein sequence ID" value="MCF2529097.1"/>
    <property type="molecule type" value="Genomic_DNA"/>
</dbReference>
<accession>A0AA41U2W5</accession>
<comment type="caution">
    <text evidence="4">The sequence shown here is derived from an EMBL/GenBank/DDBJ whole genome shotgun (WGS) entry which is preliminary data.</text>
</comment>
<feature type="region of interest" description="Disordered" evidence="1">
    <location>
        <begin position="41"/>
        <end position="67"/>
    </location>
</feature>
<evidence type="ECO:0000313" key="5">
    <source>
        <dbReference type="Proteomes" id="UP001165378"/>
    </source>
</evidence>
<evidence type="ECO:0008006" key="6">
    <source>
        <dbReference type="Google" id="ProtNLM"/>
    </source>
</evidence>
<organism evidence="4 5">
    <name type="scientific">Yinghuangia soli</name>
    <dbReference type="NCBI Taxonomy" id="2908204"/>
    <lineage>
        <taxon>Bacteria</taxon>
        <taxon>Bacillati</taxon>
        <taxon>Actinomycetota</taxon>
        <taxon>Actinomycetes</taxon>
        <taxon>Kitasatosporales</taxon>
        <taxon>Streptomycetaceae</taxon>
        <taxon>Yinghuangia</taxon>
    </lineage>
</organism>
<sequence>MSAQRSTCRAAAGRLAVAALAATALLAGPATAAFAAPAGPAQESVHAEHGQSADNAKKSPAVGGPVVQPRADLAPGGLQAHRVSSAPGRSVYETFGGDNVTVSTSESGPEALIRTNNGGWVGTLTAARKGPVSSPYSGWIYVLVDGSRPYLDMYFEKQTGRIDFPVAAKPKSPATAPPQGSAPQPGATAAPFGADSGGSAGGAGRPPAENPASRGHRPDGDAAGPPGSGAAGTADRSPGEGAVPPAHGTPAADEQTRIEPQGAVTAGGAPERSAGHTNLVLYAGGALIAATAVAGVGLSVTRRKGEKHG</sequence>
<feature type="compositionally biased region" description="Gly residues" evidence="1">
    <location>
        <begin position="195"/>
        <end position="204"/>
    </location>
</feature>
<protein>
    <recommendedName>
        <fullName evidence="6">SH3 domain-containing protein</fullName>
    </recommendedName>
</protein>
<feature type="region of interest" description="Disordered" evidence="1">
    <location>
        <begin position="167"/>
        <end position="273"/>
    </location>
</feature>
<keyword evidence="3" id="KW-0732">Signal</keyword>
<evidence type="ECO:0000313" key="4">
    <source>
        <dbReference type="EMBL" id="MCF2529097.1"/>
    </source>
</evidence>
<gene>
    <name evidence="4" type="ORF">LZ495_18020</name>
</gene>
<keyword evidence="2" id="KW-0812">Transmembrane</keyword>
<dbReference type="Proteomes" id="UP001165378">
    <property type="component" value="Unassembled WGS sequence"/>
</dbReference>
<evidence type="ECO:0000256" key="3">
    <source>
        <dbReference type="SAM" id="SignalP"/>
    </source>
</evidence>
<keyword evidence="5" id="KW-1185">Reference proteome</keyword>
<name>A0AA41U2W5_9ACTN</name>
<feature type="signal peptide" evidence="3">
    <location>
        <begin position="1"/>
        <end position="35"/>
    </location>
</feature>
<proteinExistence type="predicted"/>
<evidence type="ECO:0000256" key="2">
    <source>
        <dbReference type="SAM" id="Phobius"/>
    </source>
</evidence>